<dbReference type="GO" id="GO:0005886">
    <property type="term" value="C:plasma membrane"/>
    <property type="evidence" value="ECO:0007669"/>
    <property type="project" value="InterPro"/>
</dbReference>
<feature type="transmembrane region" description="Helical" evidence="7">
    <location>
        <begin position="20"/>
        <end position="43"/>
    </location>
</feature>
<feature type="transmembrane region" description="Helical" evidence="7">
    <location>
        <begin position="300"/>
        <end position="316"/>
    </location>
</feature>
<gene>
    <name evidence="8" type="ORF">IX84_09120</name>
</gene>
<dbReference type="GO" id="GO:0008961">
    <property type="term" value="F:phosphatidylglycerol-prolipoprotein diacylglyceryl transferase activity"/>
    <property type="evidence" value="ECO:0007669"/>
    <property type="project" value="InterPro"/>
</dbReference>
<dbReference type="GO" id="GO:0042158">
    <property type="term" value="P:lipoprotein biosynthetic process"/>
    <property type="evidence" value="ECO:0007669"/>
    <property type="project" value="InterPro"/>
</dbReference>
<feature type="transmembrane region" description="Helical" evidence="7">
    <location>
        <begin position="216"/>
        <end position="234"/>
    </location>
</feature>
<keyword evidence="6 7" id="KW-0472">Membrane</keyword>
<evidence type="ECO:0000313" key="8">
    <source>
        <dbReference type="EMBL" id="KGE88349.1"/>
    </source>
</evidence>
<dbReference type="InterPro" id="IPR001640">
    <property type="entry name" value="Lgt"/>
</dbReference>
<dbReference type="EMBL" id="JPOS01000019">
    <property type="protein sequence ID" value="KGE88349.1"/>
    <property type="molecule type" value="Genomic_DNA"/>
</dbReference>
<dbReference type="AlphaFoldDB" id="A0A098S710"/>
<feature type="transmembrane region" description="Helical" evidence="7">
    <location>
        <begin position="362"/>
        <end position="380"/>
    </location>
</feature>
<feature type="transmembrane region" description="Helical" evidence="7">
    <location>
        <begin position="73"/>
        <end position="91"/>
    </location>
</feature>
<keyword evidence="2" id="KW-1003">Cell membrane</keyword>
<proteinExistence type="inferred from homology"/>
<evidence type="ECO:0000256" key="2">
    <source>
        <dbReference type="ARBA" id="ARBA00022475"/>
    </source>
</evidence>
<sequence>MYPDLSYLFHDLFGTPADNWLSIFKTFGLLLVLAIISAAFILYHELKRKAKEGLFEPQKEKIELGKPPTNTEIASNGIWGFILGFKGIYAYQNFAALKADAAEVLLSTAGSWTGGLLLGIAFAAYRYWNGNRKALPKPKQAIRHIYPHDRISEITIIAAVSGVVGAKVFAVIEDIPALLADPVGTLLSGGGLAIYGGLIFGFLFVALYLRRKNIPIVHVLDAVAPALIIAYGVGRLGCHFSGDGDWGIVNAAAQPEWWFLPDWLWAYDYPHNVLRRGIPIEGCDMIYCTRLDPPVYPTPVYESLMAFTIGAILFGLRGITRGYPGMLFFIYLLFNGMERFFIEKVRINEVYSFLGTGLTQAQFIAVTLFLIGLGGTVWIWRKHQKS</sequence>
<dbReference type="OrthoDB" id="871140at2"/>
<keyword evidence="9" id="KW-1185">Reference proteome</keyword>
<keyword evidence="5 7" id="KW-1133">Transmembrane helix</keyword>
<dbReference type="RefSeq" id="WP_044218930.1">
    <property type="nucleotide sequence ID" value="NZ_JBKAGJ010000017.1"/>
</dbReference>
<evidence type="ECO:0000256" key="5">
    <source>
        <dbReference type="ARBA" id="ARBA00022989"/>
    </source>
</evidence>
<accession>A0A098S710</accession>
<organism evidence="8 9">
    <name type="scientific">Phaeodactylibacter xiamenensis</name>
    <dbReference type="NCBI Taxonomy" id="1524460"/>
    <lineage>
        <taxon>Bacteria</taxon>
        <taxon>Pseudomonadati</taxon>
        <taxon>Bacteroidota</taxon>
        <taxon>Saprospiria</taxon>
        <taxon>Saprospirales</taxon>
        <taxon>Haliscomenobacteraceae</taxon>
        <taxon>Phaeodactylibacter</taxon>
    </lineage>
</organism>
<reference evidence="8 9" key="1">
    <citation type="journal article" date="2014" name="Int. J. Syst. Evol. Microbiol.">
        <title>Phaeodactylibacter xiamenensis gen. nov., sp. nov., a member of the family Saprospiraceae isolated from the marine alga Phaeodactylum tricornutum.</title>
        <authorList>
            <person name="Chen Z.Jr."/>
            <person name="Lei X."/>
            <person name="Lai Q."/>
            <person name="Li Y."/>
            <person name="Zhang B."/>
            <person name="Zhang J."/>
            <person name="Zhang H."/>
            <person name="Yang L."/>
            <person name="Zheng W."/>
            <person name="Tian Y."/>
            <person name="Yu Z."/>
            <person name="Xu H.Jr."/>
            <person name="Zheng T."/>
        </authorList>
    </citation>
    <scope>NUCLEOTIDE SEQUENCE [LARGE SCALE GENOMIC DNA]</scope>
    <source>
        <strain evidence="8 9">KD52</strain>
    </source>
</reference>
<feature type="transmembrane region" description="Helical" evidence="7">
    <location>
        <begin position="192"/>
        <end position="209"/>
    </location>
</feature>
<dbReference type="PANTHER" id="PTHR30589:SF0">
    <property type="entry name" value="PHOSPHATIDYLGLYCEROL--PROLIPOPROTEIN DIACYLGLYCERYL TRANSFERASE"/>
    <property type="match status" value="1"/>
</dbReference>
<protein>
    <recommendedName>
        <fullName evidence="10">Phosphatidylglycerol--prolipoprotein diacylglyceryl transferase</fullName>
    </recommendedName>
</protein>
<evidence type="ECO:0000256" key="4">
    <source>
        <dbReference type="ARBA" id="ARBA00022692"/>
    </source>
</evidence>
<evidence type="ECO:0000256" key="1">
    <source>
        <dbReference type="ARBA" id="ARBA00007150"/>
    </source>
</evidence>
<name>A0A098S710_9BACT</name>
<evidence type="ECO:0000256" key="7">
    <source>
        <dbReference type="SAM" id="Phobius"/>
    </source>
</evidence>
<dbReference type="STRING" id="1524460.IX84_09120"/>
<evidence type="ECO:0000256" key="3">
    <source>
        <dbReference type="ARBA" id="ARBA00022679"/>
    </source>
</evidence>
<keyword evidence="4 7" id="KW-0812">Transmembrane</keyword>
<feature type="transmembrane region" description="Helical" evidence="7">
    <location>
        <begin position="111"/>
        <end position="129"/>
    </location>
</feature>
<dbReference type="PANTHER" id="PTHR30589">
    <property type="entry name" value="PROLIPOPROTEIN DIACYLGLYCERYL TRANSFERASE"/>
    <property type="match status" value="1"/>
</dbReference>
<comment type="caution">
    <text evidence="8">The sequence shown here is derived from an EMBL/GenBank/DDBJ whole genome shotgun (WGS) entry which is preliminary data.</text>
</comment>
<feature type="transmembrane region" description="Helical" evidence="7">
    <location>
        <begin position="150"/>
        <end position="172"/>
    </location>
</feature>
<evidence type="ECO:0000313" key="9">
    <source>
        <dbReference type="Proteomes" id="UP000029736"/>
    </source>
</evidence>
<evidence type="ECO:0000256" key="6">
    <source>
        <dbReference type="ARBA" id="ARBA00023136"/>
    </source>
</evidence>
<dbReference type="Proteomes" id="UP000029736">
    <property type="component" value="Unassembled WGS sequence"/>
</dbReference>
<feature type="transmembrane region" description="Helical" evidence="7">
    <location>
        <begin position="323"/>
        <end position="342"/>
    </location>
</feature>
<comment type="similarity">
    <text evidence="1">Belongs to the Lgt family.</text>
</comment>
<keyword evidence="3" id="KW-0808">Transferase</keyword>
<evidence type="ECO:0008006" key="10">
    <source>
        <dbReference type="Google" id="ProtNLM"/>
    </source>
</evidence>
<dbReference type="Pfam" id="PF01790">
    <property type="entry name" value="LGT"/>
    <property type="match status" value="1"/>
</dbReference>